<evidence type="ECO:0000313" key="5">
    <source>
        <dbReference type="EMBL" id="GEU41682.1"/>
    </source>
</evidence>
<dbReference type="Pfam" id="PF07727">
    <property type="entry name" value="RVT_2"/>
    <property type="match status" value="1"/>
</dbReference>
<feature type="region of interest" description="Disordered" evidence="3">
    <location>
        <begin position="83"/>
        <end position="109"/>
    </location>
</feature>
<dbReference type="SUPFAM" id="SSF57756">
    <property type="entry name" value="Retrovirus zinc finger-like domains"/>
    <property type="match status" value="2"/>
</dbReference>
<feature type="domain" description="CCHC-type" evidence="4">
    <location>
        <begin position="66"/>
        <end position="83"/>
    </location>
</feature>
<feature type="region of interest" description="Disordered" evidence="3">
    <location>
        <begin position="42"/>
        <end position="67"/>
    </location>
</feature>
<feature type="region of interest" description="Disordered" evidence="3">
    <location>
        <begin position="395"/>
        <end position="432"/>
    </location>
</feature>
<dbReference type="Pfam" id="PF00098">
    <property type="entry name" value="zf-CCHC"/>
    <property type="match status" value="1"/>
</dbReference>
<keyword evidence="1" id="KW-0862">Zinc</keyword>
<dbReference type="GO" id="GO:0003676">
    <property type="term" value="F:nucleic acid binding"/>
    <property type="evidence" value="ECO:0007669"/>
    <property type="project" value="InterPro"/>
</dbReference>
<dbReference type="Gene3D" id="4.10.60.10">
    <property type="entry name" value="Zinc finger, CCHC-type"/>
    <property type="match status" value="2"/>
</dbReference>
<dbReference type="PROSITE" id="PS50158">
    <property type="entry name" value="ZF_CCHC"/>
    <property type="match status" value="2"/>
</dbReference>
<evidence type="ECO:0000256" key="3">
    <source>
        <dbReference type="SAM" id="MobiDB-lite"/>
    </source>
</evidence>
<organism evidence="5">
    <name type="scientific">Tanacetum cinerariifolium</name>
    <name type="common">Dalmatian daisy</name>
    <name type="synonym">Chrysanthemum cinerariifolium</name>
    <dbReference type="NCBI Taxonomy" id="118510"/>
    <lineage>
        <taxon>Eukaryota</taxon>
        <taxon>Viridiplantae</taxon>
        <taxon>Streptophyta</taxon>
        <taxon>Embryophyta</taxon>
        <taxon>Tracheophyta</taxon>
        <taxon>Spermatophyta</taxon>
        <taxon>Magnoliopsida</taxon>
        <taxon>eudicotyledons</taxon>
        <taxon>Gunneridae</taxon>
        <taxon>Pentapetalae</taxon>
        <taxon>asterids</taxon>
        <taxon>campanulids</taxon>
        <taxon>Asterales</taxon>
        <taxon>Asteraceae</taxon>
        <taxon>Asteroideae</taxon>
        <taxon>Anthemideae</taxon>
        <taxon>Anthemidinae</taxon>
        <taxon>Tanacetum</taxon>
    </lineage>
</organism>
<dbReference type="SMART" id="SM00343">
    <property type="entry name" value="ZnF_C2HC"/>
    <property type="match status" value="2"/>
</dbReference>
<accession>A0A6L2JYQ8</accession>
<dbReference type="PANTHER" id="PTHR11439:SF495">
    <property type="entry name" value="REVERSE TRANSCRIPTASE, RNA-DEPENDENT DNA POLYMERASE-RELATED"/>
    <property type="match status" value="1"/>
</dbReference>
<name>A0A6L2JYQ8_TANCI</name>
<dbReference type="InterPro" id="IPR012337">
    <property type="entry name" value="RNaseH-like_sf"/>
</dbReference>
<feature type="region of interest" description="Disordered" evidence="3">
    <location>
        <begin position="1"/>
        <end position="24"/>
    </location>
</feature>
<comment type="caution">
    <text evidence="5">The sequence shown here is derived from an EMBL/GenBank/DDBJ whole genome shotgun (WGS) entry which is preliminary data.</text>
</comment>
<feature type="coiled-coil region" evidence="2">
    <location>
        <begin position="835"/>
        <end position="876"/>
    </location>
</feature>
<feature type="domain" description="CCHC-type" evidence="4">
    <location>
        <begin position="692"/>
        <end position="708"/>
    </location>
</feature>
<dbReference type="CDD" id="cd09272">
    <property type="entry name" value="RNase_HI_RT_Ty1"/>
    <property type="match status" value="1"/>
</dbReference>
<evidence type="ECO:0000256" key="1">
    <source>
        <dbReference type="PROSITE-ProRule" id="PRU00047"/>
    </source>
</evidence>
<sequence>MSIALKAKKESSDDETSTSRSNDEEYAMAVRNFKKFFRRKGKFVRQPREEKKSFRQRDEKKGKSNRKCFRCGDLNHLIGDCPKPSHNKDQKAFIGGSWSDSENDVEDKTNDETCLMAQSSNEEMLKKFRLEDSKPTKTPMSMEIKLKKDDEADSMDSSKYQGMKMPSEYQQDYKKTRAYAQKIYNDSNMSDTLREIYRTLESRYVHKRRAIDLSFYDDLSDDSVAKFTAIGFDCLLSLDEQICICIYSDAWGLDELQKTLEKIKPHNSRLPALNDIQTLIHKRTIHEKIDKEGNTIYNLPNQIETIELFDHLRTCELVIRKNIYSTIGNRDHTQAVIALMLYGLKNRQTFNLAYFIIRRMYFFKDRRDKVLPYGMILTCLFKNLIVNMAQGLFDESESPPSDNEDFPTTKLSPRSYHRALKGNPNMSKEQRETRGMFKKFRLLPTDPPYGRSWRERFMNYLKEQIDDEAMINSIQNGDHPLPVVAQVSLARTAPNAIPTLKDPKFWTAEEKKTQKIDLINDLKKCGYKKDNCELNYKFLKNLQPEWKQYGTLKRQTKNLMDINIDALYNILKQNSGDVNDALGYKKKTIMVTLDPLALVAEKTKVSKRKEKVKVQSKSKGSDDEDISDLKKITSLLSKAFNRKKFYTKPTNNNLRTSLASYSINKKPEYVKSVKKKEDKKVDEKKRDMSKVKCYNCKKKGHFAKDCKKAKVKDYNYYKTKMFLAEKDNDEQVLLAKDQAWMESSSDSDHEINANMVFMAKMEKVLSDSDESSSSAEETIAEVAYYNSESESESEFETLEYYDNSTNYGLFVNNDDDQEIFHDAIESASENFNENHIDSQKDLNTFEKKNNELNEQMKVLNENNDDLLAQMEVLQEQLKVKHVVIDTHTECQAQYIKVEEERYEYMIRYFALCDNDKQHRKKIDEQEILFDKISHLDNFSSVRRPKHSGVIWKEKGSSNTSNFDLSSVSHSKLNKDVKRYSRKDLLSCNNSHLGETSSAFVYNDAMNVSCNSRLYDLFDENNLFIFDDVSVRNSQVSKMPFRKKPRASLNVRSKNYPDLSLDHRFGMFKAYEGNRALLMNFVKKFLGTVRFGNNDFTVIAGYGDVGFEVAFRKSTCFVRNEDGVDLLTGDRSSNLYTIALSEIASNSLTCLLEKASSSQSWLWHQYEASDMISSFIKKTQVNIQFQVQRVRTNNDTEFKNKTLAKFFDEVGITQQFSSARMPQQNSVVKRRNQTLVKATVFLKGILKEEVYVGQSLGFVSKQYPDHAYALNKALYGLKQAHRAWSLMYVTSSRPDIMIATCDKLVCCSSKKQNCVSISTSEFEYVAVSGCCAQVLWMRTQLTDYGFFYDKASVYCDSKSAIAISCNLVQHTRTKHIDVRYHFIKDHVEKGTTELYFFGTEYQLADLFTKSLPEARFKFLVEKLGMMSRET</sequence>
<dbReference type="SUPFAM" id="SSF53098">
    <property type="entry name" value="Ribonuclease H-like"/>
    <property type="match status" value="1"/>
</dbReference>
<gene>
    <name evidence="5" type="ORF">Tci_013660</name>
</gene>
<keyword evidence="2" id="KW-0175">Coiled coil</keyword>
<protein>
    <submittedName>
        <fullName evidence="5">Retrovirus-related Pol polyprotein from transposon TNT 1-94</fullName>
    </submittedName>
</protein>
<dbReference type="InterPro" id="IPR001878">
    <property type="entry name" value="Znf_CCHC"/>
</dbReference>
<feature type="compositionally biased region" description="Acidic residues" evidence="3">
    <location>
        <begin position="395"/>
        <end position="405"/>
    </location>
</feature>
<keyword evidence="1" id="KW-0479">Metal-binding</keyword>
<feature type="compositionally biased region" description="Basic and acidic residues" evidence="3">
    <location>
        <begin position="46"/>
        <end position="62"/>
    </location>
</feature>
<evidence type="ECO:0000256" key="2">
    <source>
        <dbReference type="SAM" id="Coils"/>
    </source>
</evidence>
<dbReference type="InterPro" id="IPR036397">
    <property type="entry name" value="RNaseH_sf"/>
</dbReference>
<dbReference type="EMBL" id="BKCJ010001469">
    <property type="protein sequence ID" value="GEU41682.1"/>
    <property type="molecule type" value="Genomic_DNA"/>
</dbReference>
<dbReference type="InterPro" id="IPR036875">
    <property type="entry name" value="Znf_CCHC_sf"/>
</dbReference>
<dbReference type="PANTHER" id="PTHR11439">
    <property type="entry name" value="GAG-POL-RELATED RETROTRANSPOSON"/>
    <property type="match status" value="1"/>
</dbReference>
<keyword evidence="1" id="KW-0863">Zinc-finger</keyword>
<dbReference type="GO" id="GO:0008270">
    <property type="term" value="F:zinc ion binding"/>
    <property type="evidence" value="ECO:0007669"/>
    <property type="project" value="UniProtKB-KW"/>
</dbReference>
<proteinExistence type="predicted"/>
<dbReference type="InterPro" id="IPR013103">
    <property type="entry name" value="RVT_2"/>
</dbReference>
<evidence type="ECO:0000259" key="4">
    <source>
        <dbReference type="PROSITE" id="PS50158"/>
    </source>
</evidence>
<reference evidence="5" key="1">
    <citation type="journal article" date="2019" name="Sci. Rep.">
        <title>Draft genome of Tanacetum cinerariifolium, the natural source of mosquito coil.</title>
        <authorList>
            <person name="Yamashiro T."/>
            <person name="Shiraishi A."/>
            <person name="Satake H."/>
            <person name="Nakayama K."/>
        </authorList>
    </citation>
    <scope>NUCLEOTIDE SEQUENCE</scope>
</reference>
<dbReference type="Gene3D" id="3.30.420.10">
    <property type="entry name" value="Ribonuclease H-like superfamily/Ribonuclease H"/>
    <property type="match status" value="1"/>
</dbReference>